<organism evidence="1 2">
    <name type="scientific">Hymenoscyphus fraxineus</name>
    <dbReference type="NCBI Taxonomy" id="746836"/>
    <lineage>
        <taxon>Eukaryota</taxon>
        <taxon>Fungi</taxon>
        <taxon>Dikarya</taxon>
        <taxon>Ascomycota</taxon>
        <taxon>Pezizomycotina</taxon>
        <taxon>Leotiomycetes</taxon>
        <taxon>Helotiales</taxon>
        <taxon>Helotiaceae</taxon>
        <taxon>Hymenoscyphus</taxon>
    </lineage>
</organism>
<dbReference type="Proteomes" id="UP000696280">
    <property type="component" value="Unassembled WGS sequence"/>
</dbReference>
<keyword evidence="2" id="KW-1185">Reference proteome</keyword>
<proteinExistence type="predicted"/>
<evidence type="ECO:0000313" key="2">
    <source>
        <dbReference type="Proteomes" id="UP000696280"/>
    </source>
</evidence>
<dbReference type="EMBL" id="CAJVRL010000091">
    <property type="protein sequence ID" value="CAG8959295.1"/>
    <property type="molecule type" value="Genomic_DNA"/>
</dbReference>
<accession>A0A9N9L7U4</accession>
<sequence length="98" mass="10859">MRTVKEPPITAIGKPVTKSPVVTLRDSHKEVPPEFHAEFIVGQIKKQGEFQGFPIPKNIYCSGEYERGDSRAFDIQSDTSTKAPLSIANETTFVPVAR</sequence>
<dbReference type="AlphaFoldDB" id="A0A9N9L7U4"/>
<comment type="caution">
    <text evidence="1">The sequence shown here is derived from an EMBL/GenBank/DDBJ whole genome shotgun (WGS) entry which is preliminary data.</text>
</comment>
<gene>
    <name evidence="1" type="ORF">HYFRA_00013065</name>
</gene>
<reference evidence="1" key="1">
    <citation type="submission" date="2021-07" db="EMBL/GenBank/DDBJ databases">
        <authorList>
            <person name="Durling M."/>
        </authorList>
    </citation>
    <scope>NUCLEOTIDE SEQUENCE</scope>
</reference>
<name>A0A9N9L7U4_9HELO</name>
<protein>
    <submittedName>
        <fullName evidence="1">Uncharacterized protein</fullName>
    </submittedName>
</protein>
<evidence type="ECO:0000313" key="1">
    <source>
        <dbReference type="EMBL" id="CAG8959295.1"/>
    </source>
</evidence>